<keyword evidence="5 10" id="KW-0808">Transferase</keyword>
<dbReference type="InterPro" id="IPR013802">
    <property type="entry name" value="Formiminotransferase_C"/>
</dbReference>
<dbReference type="EMBL" id="CP016757">
    <property type="protein sequence ID" value="ANZ46558.1"/>
    <property type="molecule type" value="Genomic_DNA"/>
</dbReference>
<dbReference type="GO" id="GO:0030409">
    <property type="term" value="F:glutamate formimidoyltransferase activity"/>
    <property type="evidence" value="ECO:0007669"/>
    <property type="project" value="UniProtKB-EC"/>
</dbReference>
<dbReference type="Gene3D" id="3.30.990.10">
    <property type="entry name" value="Formiminotransferase, N-terminal subdomain"/>
    <property type="match status" value="1"/>
</dbReference>
<dbReference type="InterPro" id="IPR037070">
    <property type="entry name" value="Formiminotransferase_C_sf"/>
</dbReference>
<feature type="domain" description="Formiminotransferase N-terminal subdomain" evidence="9">
    <location>
        <begin position="4"/>
        <end position="180"/>
    </location>
</feature>
<dbReference type="GO" id="GO:0019556">
    <property type="term" value="P:L-histidine catabolic process to glutamate and formamide"/>
    <property type="evidence" value="ECO:0007669"/>
    <property type="project" value="UniProtKB-UniPathway"/>
</dbReference>
<feature type="domain" description="Formiminotransferase C-terminal subdomain" evidence="8">
    <location>
        <begin position="181"/>
        <end position="295"/>
    </location>
</feature>
<comment type="subcellular location">
    <subcellularLocation>
        <location evidence="1">Cytoplasm</location>
    </subcellularLocation>
</comment>
<organism evidence="10 11">
    <name type="scientific">Cloacibacillus porcorum</name>
    <dbReference type="NCBI Taxonomy" id="1197717"/>
    <lineage>
        <taxon>Bacteria</taxon>
        <taxon>Thermotogati</taxon>
        <taxon>Synergistota</taxon>
        <taxon>Synergistia</taxon>
        <taxon>Synergistales</taxon>
        <taxon>Synergistaceae</taxon>
        <taxon>Cloacibacillus</taxon>
    </lineage>
</organism>
<proteinExistence type="predicted"/>
<dbReference type="InterPro" id="IPR037064">
    <property type="entry name" value="Formiminotransferase_N_sf"/>
</dbReference>
<dbReference type="Pfam" id="PF02971">
    <property type="entry name" value="FTCD"/>
    <property type="match status" value="1"/>
</dbReference>
<dbReference type="NCBIfam" id="TIGR02024">
    <property type="entry name" value="FtcD"/>
    <property type="match status" value="1"/>
</dbReference>
<dbReference type="EC" id="2.1.2.5" evidence="3"/>
<comment type="pathway">
    <text evidence="2">Amino-acid degradation; L-histidine degradation into L-glutamate; L-glutamate from N-formimidoyl-L-glutamate (transferase route): step 1/1.</text>
</comment>
<evidence type="ECO:0000313" key="11">
    <source>
        <dbReference type="Proteomes" id="UP000093044"/>
    </source>
</evidence>
<dbReference type="Proteomes" id="UP000093044">
    <property type="component" value="Chromosome"/>
</dbReference>
<dbReference type="SMART" id="SM01222">
    <property type="entry name" value="FTCD_N"/>
    <property type="match status" value="1"/>
</dbReference>
<dbReference type="InterPro" id="IPR004227">
    <property type="entry name" value="Formiminotransferase_cat"/>
</dbReference>
<keyword evidence="4" id="KW-0963">Cytoplasm</keyword>
<dbReference type="InterPro" id="IPR012886">
    <property type="entry name" value="Formiminotransferase_N"/>
</dbReference>
<dbReference type="PANTHER" id="PTHR12234">
    <property type="entry name" value="FORMIMINOTRANSFERASE-CYCLODEAMINASE"/>
    <property type="match status" value="1"/>
</dbReference>
<sequence length="298" mass="33240">MSKKILLCELNVSEGRDEAKIKRITESLTSTPNITIMDIDSDADHNRSVYTWIGEPEDVLAGAMNITAQAVEEIDMAMHHGSHPRQGAVDVVPFVPVRNVEKEEALDIALRYGKFLVGLGVPVYYYEDAATKPSRQNLVDIRKGQYEALPEKMQNEEWRPDEGPFAFVPKSGVTVTGVRFPLVAYNVNLRTDDLEIAKAIAKRMRFSSGGLRFCRAIGLALEERGMVQVSMNLTNFEKTPIPVVYDLIKSLADSYGVGIADAELVGPLPLAALEEVIRHCLRVRRFEMEQIIETHLLG</sequence>
<evidence type="ECO:0000259" key="9">
    <source>
        <dbReference type="SMART" id="SM01222"/>
    </source>
</evidence>
<dbReference type="Gene3D" id="3.30.70.670">
    <property type="entry name" value="Formiminotransferase, C-terminal subdomain"/>
    <property type="match status" value="1"/>
</dbReference>
<evidence type="ECO:0000256" key="5">
    <source>
        <dbReference type="ARBA" id="ARBA00022679"/>
    </source>
</evidence>
<dbReference type="STRING" id="1197717.BED41_03785"/>
<dbReference type="OrthoDB" id="9773217at2"/>
<dbReference type="SMART" id="SM01221">
    <property type="entry name" value="FTCD"/>
    <property type="match status" value="1"/>
</dbReference>
<evidence type="ECO:0000259" key="8">
    <source>
        <dbReference type="SMART" id="SM01221"/>
    </source>
</evidence>
<dbReference type="GeneID" id="83056974"/>
<dbReference type="InterPro" id="IPR022384">
    <property type="entry name" value="FormiminoTrfase_cat_dom_sf"/>
</dbReference>
<keyword evidence="7" id="KW-0290">Folate-binding</keyword>
<dbReference type="GO" id="GO:0019557">
    <property type="term" value="P:L-histidine catabolic process to glutamate and formate"/>
    <property type="evidence" value="ECO:0007669"/>
    <property type="project" value="UniProtKB-UniPathway"/>
</dbReference>
<protein>
    <recommendedName>
        <fullName evidence="3">glutamate formimidoyltransferase</fullName>
        <ecNumber evidence="3">2.1.2.5</ecNumber>
    </recommendedName>
</protein>
<gene>
    <name evidence="10" type="ORF">BED41_03785</name>
</gene>
<evidence type="ECO:0000256" key="6">
    <source>
        <dbReference type="ARBA" id="ARBA00022808"/>
    </source>
</evidence>
<evidence type="ECO:0000256" key="2">
    <source>
        <dbReference type="ARBA" id="ARBA00005082"/>
    </source>
</evidence>
<keyword evidence="11" id="KW-1185">Reference proteome</keyword>
<dbReference type="RefSeq" id="WP_066748927.1">
    <property type="nucleotide sequence ID" value="NZ_CP016757.1"/>
</dbReference>
<evidence type="ECO:0000256" key="7">
    <source>
        <dbReference type="ARBA" id="ARBA00022954"/>
    </source>
</evidence>
<name>A0A1B2I996_9BACT</name>
<dbReference type="AlphaFoldDB" id="A0A1B2I996"/>
<dbReference type="GO" id="GO:0005737">
    <property type="term" value="C:cytoplasm"/>
    <property type="evidence" value="ECO:0007669"/>
    <property type="project" value="UniProtKB-SubCell"/>
</dbReference>
<evidence type="ECO:0000313" key="10">
    <source>
        <dbReference type="EMBL" id="ANZ46558.1"/>
    </source>
</evidence>
<accession>A0A1B2I996</accession>
<dbReference type="GO" id="GO:0005542">
    <property type="term" value="F:folic acid binding"/>
    <property type="evidence" value="ECO:0007669"/>
    <property type="project" value="UniProtKB-KW"/>
</dbReference>
<keyword evidence="6" id="KW-0369">Histidine metabolism</keyword>
<reference evidence="10" key="1">
    <citation type="submission" date="2016-08" db="EMBL/GenBank/DDBJ databases">
        <title>Complete genome of Cloacibacillus porcorum.</title>
        <authorList>
            <person name="Looft T."/>
            <person name="Bayles D.O."/>
            <person name="Alt D.P."/>
        </authorList>
    </citation>
    <scope>NUCLEOTIDE SEQUENCE [LARGE SCALE GENOMIC DNA]</scope>
    <source>
        <strain evidence="10">CL-84</strain>
    </source>
</reference>
<dbReference type="UniPathway" id="UPA00379">
    <property type="reaction ID" value="UER00555"/>
</dbReference>
<dbReference type="PANTHER" id="PTHR12234:SF8">
    <property type="entry name" value="FORMIMINOTRANSFERASE-CYCLODEAMINASE"/>
    <property type="match status" value="1"/>
</dbReference>
<evidence type="ECO:0000256" key="1">
    <source>
        <dbReference type="ARBA" id="ARBA00004496"/>
    </source>
</evidence>
<evidence type="ECO:0000256" key="4">
    <source>
        <dbReference type="ARBA" id="ARBA00022490"/>
    </source>
</evidence>
<evidence type="ECO:0000256" key="3">
    <source>
        <dbReference type="ARBA" id="ARBA00012252"/>
    </source>
</evidence>
<dbReference type="SUPFAM" id="SSF55116">
    <property type="entry name" value="Formiminotransferase domain of formiminotransferase-cyclodeaminase"/>
    <property type="match status" value="2"/>
</dbReference>
<dbReference type="InterPro" id="IPR051623">
    <property type="entry name" value="FTCD"/>
</dbReference>
<dbReference type="Pfam" id="PF07837">
    <property type="entry name" value="FTCD_N"/>
    <property type="match status" value="1"/>
</dbReference>
<dbReference type="KEGG" id="cpor:BED41_03785"/>